<gene>
    <name evidence="1" type="ORF">RIMI_LOCUS16030738</name>
</gene>
<dbReference type="EMBL" id="CAUEEQ010044026">
    <property type="protein sequence ID" value="CAJ0957673.1"/>
    <property type="molecule type" value="Genomic_DNA"/>
</dbReference>
<dbReference type="Proteomes" id="UP001176940">
    <property type="component" value="Unassembled WGS sequence"/>
</dbReference>
<reference evidence="1" key="1">
    <citation type="submission" date="2023-07" db="EMBL/GenBank/DDBJ databases">
        <authorList>
            <person name="Stuckert A."/>
        </authorList>
    </citation>
    <scope>NUCLEOTIDE SEQUENCE</scope>
</reference>
<comment type="caution">
    <text evidence="1">The sequence shown here is derived from an EMBL/GenBank/DDBJ whole genome shotgun (WGS) entry which is preliminary data.</text>
</comment>
<evidence type="ECO:0000313" key="2">
    <source>
        <dbReference type="Proteomes" id="UP001176940"/>
    </source>
</evidence>
<name>A0ABN9M360_9NEOB</name>
<sequence>MLPVLNLETAV</sequence>
<protein>
    <submittedName>
        <fullName evidence="1">Uncharacterized protein</fullName>
    </submittedName>
</protein>
<accession>A0ABN9M360</accession>
<keyword evidence="2" id="KW-1185">Reference proteome</keyword>
<evidence type="ECO:0000313" key="1">
    <source>
        <dbReference type="EMBL" id="CAJ0957673.1"/>
    </source>
</evidence>
<organism evidence="1 2">
    <name type="scientific">Ranitomeya imitator</name>
    <name type="common">mimic poison frog</name>
    <dbReference type="NCBI Taxonomy" id="111125"/>
    <lineage>
        <taxon>Eukaryota</taxon>
        <taxon>Metazoa</taxon>
        <taxon>Chordata</taxon>
        <taxon>Craniata</taxon>
        <taxon>Vertebrata</taxon>
        <taxon>Euteleostomi</taxon>
        <taxon>Amphibia</taxon>
        <taxon>Batrachia</taxon>
        <taxon>Anura</taxon>
        <taxon>Neobatrachia</taxon>
        <taxon>Hyloidea</taxon>
        <taxon>Dendrobatidae</taxon>
        <taxon>Dendrobatinae</taxon>
        <taxon>Ranitomeya</taxon>
    </lineage>
</organism>
<proteinExistence type="predicted"/>